<protein>
    <submittedName>
        <fullName evidence="2">Uncharacterized protein</fullName>
    </submittedName>
</protein>
<comment type="caution">
    <text evidence="2">The sequence shown here is derived from an EMBL/GenBank/DDBJ whole genome shotgun (WGS) entry which is preliminary data.</text>
</comment>
<feature type="compositionally biased region" description="Basic and acidic residues" evidence="1">
    <location>
        <begin position="41"/>
        <end position="53"/>
    </location>
</feature>
<evidence type="ECO:0000313" key="2">
    <source>
        <dbReference type="EMBL" id="KAJ6991196.1"/>
    </source>
</evidence>
<dbReference type="AlphaFoldDB" id="A0AAD6QIT5"/>
<sequence>MSKQENPRKPEQGFSQEKSPSKTELKQRKQATKAGKTTSKTTERVDEKEKEKNPTWGCLELSLNCRLLEDFQETLSHYSL</sequence>
<keyword evidence="3" id="KW-1185">Reference proteome</keyword>
<organism evidence="2 3">
    <name type="scientific">Populus alba x Populus x berolinensis</name>
    <dbReference type="NCBI Taxonomy" id="444605"/>
    <lineage>
        <taxon>Eukaryota</taxon>
        <taxon>Viridiplantae</taxon>
        <taxon>Streptophyta</taxon>
        <taxon>Embryophyta</taxon>
        <taxon>Tracheophyta</taxon>
        <taxon>Spermatophyta</taxon>
        <taxon>Magnoliopsida</taxon>
        <taxon>eudicotyledons</taxon>
        <taxon>Gunneridae</taxon>
        <taxon>Pentapetalae</taxon>
        <taxon>rosids</taxon>
        <taxon>fabids</taxon>
        <taxon>Malpighiales</taxon>
        <taxon>Salicaceae</taxon>
        <taxon>Saliceae</taxon>
        <taxon>Populus</taxon>
    </lineage>
</organism>
<reference evidence="2" key="1">
    <citation type="journal article" date="2023" name="Mol. Ecol. Resour.">
        <title>Chromosome-level genome assembly of a triploid poplar Populus alba 'Berolinensis'.</title>
        <authorList>
            <person name="Chen S."/>
            <person name="Yu Y."/>
            <person name="Wang X."/>
            <person name="Wang S."/>
            <person name="Zhang T."/>
            <person name="Zhou Y."/>
            <person name="He R."/>
            <person name="Meng N."/>
            <person name="Wang Y."/>
            <person name="Liu W."/>
            <person name="Liu Z."/>
            <person name="Liu J."/>
            <person name="Guo Q."/>
            <person name="Huang H."/>
            <person name="Sederoff R.R."/>
            <person name="Wang G."/>
            <person name="Qu G."/>
            <person name="Chen S."/>
        </authorList>
    </citation>
    <scope>NUCLEOTIDE SEQUENCE</scope>
    <source>
        <strain evidence="2">SC-2020</strain>
    </source>
</reference>
<accession>A0AAD6QIT5</accession>
<proteinExistence type="predicted"/>
<feature type="region of interest" description="Disordered" evidence="1">
    <location>
        <begin position="1"/>
        <end position="53"/>
    </location>
</feature>
<name>A0AAD6QIT5_9ROSI</name>
<dbReference type="EMBL" id="JAQIZT010000007">
    <property type="protein sequence ID" value="KAJ6991196.1"/>
    <property type="molecule type" value="Genomic_DNA"/>
</dbReference>
<evidence type="ECO:0000256" key="1">
    <source>
        <dbReference type="SAM" id="MobiDB-lite"/>
    </source>
</evidence>
<feature type="compositionally biased region" description="Basic and acidic residues" evidence="1">
    <location>
        <begin position="1"/>
        <end position="11"/>
    </location>
</feature>
<gene>
    <name evidence="2" type="ORF">NC653_019411</name>
</gene>
<dbReference type="Proteomes" id="UP001164929">
    <property type="component" value="Chromosome 7"/>
</dbReference>
<evidence type="ECO:0000313" key="3">
    <source>
        <dbReference type="Proteomes" id="UP001164929"/>
    </source>
</evidence>